<dbReference type="PANTHER" id="PTHR47804:SF3">
    <property type="entry name" value="PROTEIN BRE4"/>
    <property type="match status" value="1"/>
</dbReference>
<dbReference type="InterPro" id="IPR006726">
    <property type="entry name" value="PHBA_efflux_AaeB/fusaric-R"/>
</dbReference>
<dbReference type="PANTHER" id="PTHR47804">
    <property type="entry name" value="60S RIBOSOMAL PROTEIN L19"/>
    <property type="match status" value="1"/>
</dbReference>
<evidence type="ECO:0000256" key="3">
    <source>
        <dbReference type="ARBA" id="ARBA00022989"/>
    </source>
</evidence>
<evidence type="ECO:0000313" key="6">
    <source>
        <dbReference type="EMBL" id="CCM06383.1"/>
    </source>
</evidence>
<organism evidence="6 7">
    <name type="scientific">Fibroporia radiculosa</name>
    <dbReference type="NCBI Taxonomy" id="599839"/>
    <lineage>
        <taxon>Eukaryota</taxon>
        <taxon>Fungi</taxon>
        <taxon>Dikarya</taxon>
        <taxon>Basidiomycota</taxon>
        <taxon>Agaricomycotina</taxon>
        <taxon>Agaricomycetes</taxon>
        <taxon>Polyporales</taxon>
        <taxon>Fibroporiaceae</taxon>
        <taxon>Fibroporia</taxon>
    </lineage>
</organism>
<gene>
    <name evidence="6" type="ORF">FIBRA_08642</name>
</gene>
<keyword evidence="4 5" id="KW-0472">Membrane</keyword>
<evidence type="ECO:0000256" key="5">
    <source>
        <dbReference type="SAM" id="Phobius"/>
    </source>
</evidence>
<dbReference type="OrthoDB" id="68611at2759"/>
<feature type="transmembrane region" description="Helical" evidence="5">
    <location>
        <begin position="112"/>
        <end position="131"/>
    </location>
</feature>
<dbReference type="InParanoid" id="J4GHZ1"/>
<protein>
    <recommendedName>
        <fullName evidence="8">DUF2421 domain-containing protein</fullName>
    </recommendedName>
</protein>
<feature type="transmembrane region" description="Helical" evidence="5">
    <location>
        <begin position="719"/>
        <end position="736"/>
    </location>
</feature>
<dbReference type="AlphaFoldDB" id="J4GHZ1"/>
<dbReference type="InterPro" id="IPR052430">
    <property type="entry name" value="IVT-Associated"/>
</dbReference>
<dbReference type="EMBL" id="HE797309">
    <property type="protein sequence ID" value="CCM06383.1"/>
    <property type="molecule type" value="Genomic_DNA"/>
</dbReference>
<feature type="transmembrane region" description="Helical" evidence="5">
    <location>
        <begin position="83"/>
        <end position="106"/>
    </location>
</feature>
<sequence length="1011" mass="112736">MGPRALKLKACYQSVAQSLLHFGSLYLERRPLARLLSTFLCCLAIVVHPVSRFGGAYAYLVLPFQALIFSVQESLAQQLELTILNLIGALLAIAISTLAKFLASLAPYDSTASRATCAIFLIFISFCAGFVKSRLVRLTVSMRISLFVSTWLLTVNIGDSSKVLSDSGDFLYVTIAPAVLSLAALLIVMTAYRWSSSSFAGDMAASFALLQRCLSVSVEGIQGGQRKMNADSMEILQLQSQLLQRSIILNETYSQAAFELRVGRLSLKSIRPLIGVVEHLRRTLSWGMFATERKPSTAVSSRATSRRGSVRRLGNFMAQPVLLSHEKFISSIEVPALSLGHAIIAALQAVEMLISLSFNQNKSTSSAATSNGLVRLGSGPAKHALHVAEQTLVKARNEARERLEHTLNEMDLEQRALGQNTYYPKEVLDGSLIMIALLQMAQEMRGALQIADRMYTQYEESTMRLWYPRISLAWLGVPPAHIISDDVDATLQLRPAVTTSSWGGTSSEVDLTVAEAKEGLAERGFTTDVRRLPSGLTYETFDEKGKQHPASRKRSPWDILALLFSHLWALPRMIRTRIWLAKLNRTVVHSEHVKHAMKNAIGVAVLSFPAFMPANSAGEPPMVHILAWTMDGHQLRLGFGDKHWSNLESGIPTFGRHDSCRHLCIHCLADLSYEPIRPHYTGYGKVLLGREVAFRAHRIQQAADVPFTWLITRAALPQLAVPAAVALPIVAFAQYVNPGTTTKVVDIAAMRILMITIGIVGALLMNSVVFPRHCRVLFLSETSSTLGLMSALYMALGNDIFRKQPCYIHPQRKRILKLELHIRSQLHRLSALITTMHDEISLLPKPLARYRRIVTLMQRLLDGMTGLRKIRENIPRRETVSNVYNERHEFLSCVCITLYACQHAFRARESLPQFLPSPRHALDNLEEHIQQSIRNAREANVNAMGLSLVYAFAEQEVLRHMVDTLEELLELTGRLFGTSAWMTNEQHMSMASVAEDPGDHAWYSTMRWEEA</sequence>
<keyword evidence="2 5" id="KW-0812">Transmembrane</keyword>
<feature type="transmembrane region" description="Helical" evidence="5">
    <location>
        <begin position="170"/>
        <end position="192"/>
    </location>
</feature>
<evidence type="ECO:0000256" key="1">
    <source>
        <dbReference type="ARBA" id="ARBA00004141"/>
    </source>
</evidence>
<feature type="transmembrane region" description="Helical" evidence="5">
    <location>
        <begin position="748"/>
        <end position="769"/>
    </location>
</feature>
<dbReference type="GeneID" id="24101283"/>
<feature type="transmembrane region" description="Helical" evidence="5">
    <location>
        <begin position="32"/>
        <end position="50"/>
    </location>
</feature>
<dbReference type="HOGENOM" id="CLU_004825_0_0_1"/>
<name>J4GHZ1_9APHY</name>
<dbReference type="Pfam" id="PF04632">
    <property type="entry name" value="FUSC"/>
    <property type="match status" value="1"/>
</dbReference>
<dbReference type="RefSeq" id="XP_012185666.1">
    <property type="nucleotide sequence ID" value="XM_012330276.1"/>
</dbReference>
<dbReference type="Proteomes" id="UP000006352">
    <property type="component" value="Unassembled WGS sequence"/>
</dbReference>
<comment type="subcellular location">
    <subcellularLocation>
        <location evidence="1">Membrane</location>
        <topology evidence="1">Multi-pass membrane protein</topology>
    </subcellularLocation>
</comment>
<evidence type="ECO:0000256" key="2">
    <source>
        <dbReference type="ARBA" id="ARBA00022692"/>
    </source>
</evidence>
<proteinExistence type="predicted"/>
<keyword evidence="3 5" id="KW-1133">Transmembrane helix</keyword>
<evidence type="ECO:0008006" key="8">
    <source>
        <dbReference type="Google" id="ProtNLM"/>
    </source>
</evidence>
<reference evidence="6 7" key="1">
    <citation type="journal article" date="2012" name="Appl. Environ. Microbiol.">
        <title>Short-read sequencing for genomic analysis of the brown rot fungus Fibroporia radiculosa.</title>
        <authorList>
            <person name="Tang J.D."/>
            <person name="Perkins A.D."/>
            <person name="Sonstegard T.S."/>
            <person name="Schroeder S.G."/>
            <person name="Burgess S.C."/>
            <person name="Diehl S.V."/>
        </authorList>
    </citation>
    <scope>NUCLEOTIDE SEQUENCE [LARGE SCALE GENOMIC DNA]</scope>
    <source>
        <strain evidence="6 7">TFFH 294</strain>
    </source>
</reference>
<dbReference type="GO" id="GO:0005886">
    <property type="term" value="C:plasma membrane"/>
    <property type="evidence" value="ECO:0007669"/>
    <property type="project" value="InterPro"/>
</dbReference>
<dbReference type="GO" id="GO:0022857">
    <property type="term" value="F:transmembrane transporter activity"/>
    <property type="evidence" value="ECO:0007669"/>
    <property type="project" value="InterPro"/>
</dbReference>
<feature type="transmembrane region" description="Helical" evidence="5">
    <location>
        <begin position="776"/>
        <end position="796"/>
    </location>
</feature>
<accession>J4GHZ1</accession>
<keyword evidence="7" id="KW-1185">Reference proteome</keyword>
<dbReference type="FunCoup" id="J4GHZ1">
    <property type="interactions" value="12"/>
</dbReference>
<dbReference type="STRING" id="599839.J4GHZ1"/>
<evidence type="ECO:0000256" key="4">
    <source>
        <dbReference type="ARBA" id="ARBA00023136"/>
    </source>
</evidence>
<evidence type="ECO:0000313" key="7">
    <source>
        <dbReference type="Proteomes" id="UP000006352"/>
    </source>
</evidence>